<keyword evidence="3" id="KW-1185">Reference proteome</keyword>
<keyword evidence="1" id="KW-0472">Membrane</keyword>
<organism evidence="2 3">
    <name type="scientific">Neoaquamicrobium microcysteis</name>
    <dbReference type="NCBI Taxonomy" id="2682781"/>
    <lineage>
        <taxon>Bacteria</taxon>
        <taxon>Pseudomonadati</taxon>
        <taxon>Pseudomonadota</taxon>
        <taxon>Alphaproteobacteria</taxon>
        <taxon>Hyphomicrobiales</taxon>
        <taxon>Phyllobacteriaceae</taxon>
        <taxon>Neoaquamicrobium</taxon>
    </lineage>
</organism>
<sequence length="80" mass="8590">MTGKTMMTEQLIASLAKAPPLRPPALGPMVLMVTAMTGLGIGVWIAIMGLWPDLGSALVQPVVDILQLSKRPHPYLRISQ</sequence>
<feature type="transmembrane region" description="Helical" evidence="1">
    <location>
        <begin position="29"/>
        <end position="51"/>
    </location>
</feature>
<name>A0A5D4H6P2_9HYPH</name>
<gene>
    <name evidence="2" type="ORF">FY036_02160</name>
</gene>
<proteinExistence type="predicted"/>
<keyword evidence="1" id="KW-1133">Transmembrane helix</keyword>
<evidence type="ECO:0000256" key="1">
    <source>
        <dbReference type="SAM" id="Phobius"/>
    </source>
</evidence>
<dbReference type="Proteomes" id="UP000323258">
    <property type="component" value="Unassembled WGS sequence"/>
</dbReference>
<comment type="caution">
    <text evidence="2">The sequence shown here is derived from an EMBL/GenBank/DDBJ whole genome shotgun (WGS) entry which is preliminary data.</text>
</comment>
<dbReference type="EMBL" id="VSZS01000051">
    <property type="protein sequence ID" value="TYR35689.1"/>
    <property type="molecule type" value="Genomic_DNA"/>
</dbReference>
<protein>
    <submittedName>
        <fullName evidence="2">Uncharacterized protein</fullName>
    </submittedName>
</protein>
<dbReference type="AlphaFoldDB" id="A0A5D4H6P2"/>
<evidence type="ECO:0000313" key="2">
    <source>
        <dbReference type="EMBL" id="TYR35689.1"/>
    </source>
</evidence>
<reference evidence="2 3" key="1">
    <citation type="submission" date="2019-08" db="EMBL/GenBank/DDBJ databases">
        <authorList>
            <person name="Seo Y.L."/>
        </authorList>
    </citation>
    <scope>NUCLEOTIDE SEQUENCE [LARGE SCALE GENOMIC DNA]</scope>
    <source>
        <strain evidence="2 3">MaA-C15</strain>
    </source>
</reference>
<accession>A0A5D4H6P2</accession>
<evidence type="ECO:0000313" key="3">
    <source>
        <dbReference type="Proteomes" id="UP000323258"/>
    </source>
</evidence>
<dbReference type="RefSeq" id="WP_148913060.1">
    <property type="nucleotide sequence ID" value="NZ_VSZS01000051.1"/>
</dbReference>
<reference evidence="2 3" key="2">
    <citation type="submission" date="2019-09" db="EMBL/GenBank/DDBJ databases">
        <title>Mesorhizobium sp. MaA-C15 isolated from Microcystis aeruginosa.</title>
        <authorList>
            <person name="Jeong S.E."/>
            <person name="Jin H.M."/>
            <person name="Jeon C.O."/>
        </authorList>
    </citation>
    <scope>NUCLEOTIDE SEQUENCE [LARGE SCALE GENOMIC DNA]</scope>
    <source>
        <strain evidence="2 3">MaA-C15</strain>
    </source>
</reference>
<keyword evidence="1" id="KW-0812">Transmembrane</keyword>